<dbReference type="EMBL" id="BAAATZ010000004">
    <property type="protein sequence ID" value="GAA2721509.1"/>
    <property type="molecule type" value="Genomic_DNA"/>
</dbReference>
<dbReference type="RefSeq" id="WP_344449158.1">
    <property type="nucleotide sequence ID" value="NZ_BAAATZ010000004.1"/>
</dbReference>
<reference evidence="2 3" key="1">
    <citation type="journal article" date="2019" name="Int. J. Syst. Evol. Microbiol.">
        <title>The Global Catalogue of Microorganisms (GCM) 10K type strain sequencing project: providing services to taxonomists for standard genome sequencing and annotation.</title>
        <authorList>
            <consortium name="The Broad Institute Genomics Platform"/>
            <consortium name="The Broad Institute Genome Sequencing Center for Infectious Disease"/>
            <person name="Wu L."/>
            <person name="Ma J."/>
        </authorList>
    </citation>
    <scope>NUCLEOTIDE SEQUENCE [LARGE SCALE GENOMIC DNA]</scope>
    <source>
        <strain evidence="2 3">JCM 8201</strain>
    </source>
</reference>
<gene>
    <name evidence="2" type="ORF">GCM10010439_11900</name>
</gene>
<dbReference type="Proteomes" id="UP001501842">
    <property type="component" value="Unassembled WGS sequence"/>
</dbReference>
<name>A0ABN3TZ61_9ACTN</name>
<proteinExistence type="predicted"/>
<keyword evidence="1" id="KW-0732">Signal</keyword>
<accession>A0ABN3TZ61</accession>
<evidence type="ECO:0000256" key="1">
    <source>
        <dbReference type="SAM" id="SignalP"/>
    </source>
</evidence>
<organism evidence="2 3">
    <name type="scientific">Actinocorallia aurantiaca</name>
    <dbReference type="NCBI Taxonomy" id="46204"/>
    <lineage>
        <taxon>Bacteria</taxon>
        <taxon>Bacillati</taxon>
        <taxon>Actinomycetota</taxon>
        <taxon>Actinomycetes</taxon>
        <taxon>Streptosporangiales</taxon>
        <taxon>Thermomonosporaceae</taxon>
        <taxon>Actinocorallia</taxon>
    </lineage>
</organism>
<evidence type="ECO:0000313" key="3">
    <source>
        <dbReference type="Proteomes" id="UP001501842"/>
    </source>
</evidence>
<comment type="caution">
    <text evidence="2">The sequence shown here is derived from an EMBL/GenBank/DDBJ whole genome shotgun (WGS) entry which is preliminary data.</text>
</comment>
<evidence type="ECO:0000313" key="2">
    <source>
        <dbReference type="EMBL" id="GAA2721509.1"/>
    </source>
</evidence>
<protein>
    <submittedName>
        <fullName evidence="2">Uncharacterized protein</fullName>
    </submittedName>
</protein>
<feature type="signal peptide" evidence="1">
    <location>
        <begin position="1"/>
        <end position="24"/>
    </location>
</feature>
<sequence>MFKETLGAAVLGVTLASVPGAATAAPEDAAATSSAPSAAAATAAARRERLFVDIDTERVWRRRGHIEIKVSEADSRRRVRGVLACLHTKRWGRGGGGWESLGCERTDWRGEADWYVNLDRRSVYQIRIHRTWRYHSYRSDWFRVLNRGGWDNGRDRDNGWDRNNDMNGDRRR</sequence>
<feature type="chain" id="PRO_5045746824" evidence="1">
    <location>
        <begin position="25"/>
        <end position="172"/>
    </location>
</feature>
<keyword evidence="3" id="KW-1185">Reference proteome</keyword>